<sequence length="116" mass="13875">RHNVKEIEMVEEQFEKNLEDGLEYLPTKNLKHFDCDGTIYADTLKEFKTDYPVYFGDMWKEVVIKEFDKLLKTRDEFNEKIEVKRLTSASETTWHIALARERTKQLKEMVVELKNG</sequence>
<dbReference type="EMBL" id="CAJVQB010144661">
    <property type="protein sequence ID" value="CAG8854977.1"/>
    <property type="molecule type" value="Genomic_DNA"/>
</dbReference>
<keyword evidence="2" id="KW-1185">Reference proteome</keyword>
<name>A0ABN7XIF0_GIGMA</name>
<evidence type="ECO:0000313" key="1">
    <source>
        <dbReference type="EMBL" id="CAG8854977.1"/>
    </source>
</evidence>
<protein>
    <submittedName>
        <fullName evidence="1">27897_t:CDS:1</fullName>
    </submittedName>
</protein>
<reference evidence="1 2" key="1">
    <citation type="submission" date="2021-06" db="EMBL/GenBank/DDBJ databases">
        <authorList>
            <person name="Kallberg Y."/>
            <person name="Tangrot J."/>
            <person name="Rosling A."/>
        </authorList>
    </citation>
    <scope>NUCLEOTIDE SEQUENCE [LARGE SCALE GENOMIC DNA]</scope>
    <source>
        <strain evidence="1 2">120-4 pot B 10/14</strain>
    </source>
</reference>
<organism evidence="1 2">
    <name type="scientific">Gigaspora margarita</name>
    <dbReference type="NCBI Taxonomy" id="4874"/>
    <lineage>
        <taxon>Eukaryota</taxon>
        <taxon>Fungi</taxon>
        <taxon>Fungi incertae sedis</taxon>
        <taxon>Mucoromycota</taxon>
        <taxon>Glomeromycotina</taxon>
        <taxon>Glomeromycetes</taxon>
        <taxon>Diversisporales</taxon>
        <taxon>Gigasporaceae</taxon>
        <taxon>Gigaspora</taxon>
    </lineage>
</organism>
<accession>A0ABN7XIF0</accession>
<proteinExistence type="predicted"/>
<feature type="non-terminal residue" evidence="1">
    <location>
        <position position="1"/>
    </location>
</feature>
<comment type="caution">
    <text evidence="1">The sequence shown here is derived from an EMBL/GenBank/DDBJ whole genome shotgun (WGS) entry which is preliminary data.</text>
</comment>
<gene>
    <name evidence="1" type="ORF">GMARGA_LOCUS43798</name>
</gene>
<evidence type="ECO:0000313" key="2">
    <source>
        <dbReference type="Proteomes" id="UP000789901"/>
    </source>
</evidence>
<dbReference type="Proteomes" id="UP000789901">
    <property type="component" value="Unassembled WGS sequence"/>
</dbReference>